<dbReference type="GO" id="GO:0003677">
    <property type="term" value="F:DNA binding"/>
    <property type="evidence" value="ECO:0007669"/>
    <property type="project" value="InterPro"/>
</dbReference>
<dbReference type="SUPFAM" id="SSF53335">
    <property type="entry name" value="S-adenosyl-L-methionine-dependent methyltransferases"/>
    <property type="match status" value="1"/>
</dbReference>
<dbReference type="InterPro" id="IPR038333">
    <property type="entry name" value="T1MK-like_N_sf"/>
</dbReference>
<evidence type="ECO:0000259" key="9">
    <source>
        <dbReference type="Pfam" id="PF12161"/>
    </source>
</evidence>
<dbReference type="Pfam" id="PF12161">
    <property type="entry name" value="HsdM_N"/>
    <property type="match status" value="1"/>
</dbReference>
<feature type="domain" description="DNA methylase adenine-specific" evidence="8">
    <location>
        <begin position="172"/>
        <end position="453"/>
    </location>
</feature>
<dbReference type="PANTHER" id="PTHR42933:SF4">
    <property type="entry name" value="TYPE I RESTRICTION ENZYME ECOKI METHYLASE SUBUNIT"/>
    <property type="match status" value="1"/>
</dbReference>
<protein>
    <recommendedName>
        <fullName evidence="2">site-specific DNA-methyltransferase (adenine-specific)</fullName>
        <ecNumber evidence="2">2.1.1.72</ecNumber>
    </recommendedName>
</protein>
<feature type="domain" description="N6 adenine-specific DNA methyltransferase N-terminal" evidence="9">
    <location>
        <begin position="19"/>
        <end position="88"/>
    </location>
</feature>
<keyword evidence="3 10" id="KW-0489">Methyltransferase</keyword>
<evidence type="ECO:0000256" key="6">
    <source>
        <dbReference type="ARBA" id="ARBA00022747"/>
    </source>
</evidence>
<keyword evidence="11" id="KW-1185">Reference proteome</keyword>
<evidence type="ECO:0000259" key="8">
    <source>
        <dbReference type="Pfam" id="PF02384"/>
    </source>
</evidence>
<dbReference type="InterPro" id="IPR029063">
    <property type="entry name" value="SAM-dependent_MTases_sf"/>
</dbReference>
<keyword evidence="5" id="KW-0949">S-adenosyl-L-methionine</keyword>
<evidence type="ECO:0000256" key="1">
    <source>
        <dbReference type="ARBA" id="ARBA00006594"/>
    </source>
</evidence>
<comment type="caution">
    <text evidence="10">The sequence shown here is derived from an EMBL/GenBank/DDBJ whole genome shotgun (WGS) entry which is preliminary data.</text>
</comment>
<dbReference type="PRINTS" id="PR00507">
    <property type="entry name" value="N12N6MTFRASE"/>
</dbReference>
<reference evidence="10 11" key="1">
    <citation type="submission" date="2017-09" db="EMBL/GenBank/DDBJ databases">
        <title>Sphingomonas spermidinifaciens 9NM-10, whole genome shotgun sequence.</title>
        <authorList>
            <person name="Feng G."/>
            <person name="Zhu H."/>
        </authorList>
    </citation>
    <scope>NUCLEOTIDE SEQUENCE [LARGE SCALE GENOMIC DNA]</scope>
    <source>
        <strain evidence="10 11">9NM-10</strain>
    </source>
</reference>
<evidence type="ECO:0000256" key="3">
    <source>
        <dbReference type="ARBA" id="ARBA00022603"/>
    </source>
</evidence>
<comment type="catalytic activity">
    <reaction evidence="7">
        <text>a 2'-deoxyadenosine in DNA + S-adenosyl-L-methionine = an N(6)-methyl-2'-deoxyadenosine in DNA + S-adenosyl-L-homocysteine + H(+)</text>
        <dbReference type="Rhea" id="RHEA:15197"/>
        <dbReference type="Rhea" id="RHEA-COMP:12418"/>
        <dbReference type="Rhea" id="RHEA-COMP:12419"/>
        <dbReference type="ChEBI" id="CHEBI:15378"/>
        <dbReference type="ChEBI" id="CHEBI:57856"/>
        <dbReference type="ChEBI" id="CHEBI:59789"/>
        <dbReference type="ChEBI" id="CHEBI:90615"/>
        <dbReference type="ChEBI" id="CHEBI:90616"/>
        <dbReference type="EC" id="2.1.1.72"/>
    </reaction>
</comment>
<dbReference type="EMBL" id="NWMW01000001">
    <property type="protein sequence ID" value="PCD03874.1"/>
    <property type="molecule type" value="Genomic_DNA"/>
</dbReference>
<evidence type="ECO:0000313" key="10">
    <source>
        <dbReference type="EMBL" id="PCD03874.1"/>
    </source>
</evidence>
<name>A0A2A4B8A6_9SPHN</name>
<dbReference type="GO" id="GO:0008170">
    <property type="term" value="F:N-methyltransferase activity"/>
    <property type="evidence" value="ECO:0007669"/>
    <property type="project" value="InterPro"/>
</dbReference>
<evidence type="ECO:0000256" key="2">
    <source>
        <dbReference type="ARBA" id="ARBA00011900"/>
    </source>
</evidence>
<dbReference type="EC" id="2.1.1.72" evidence="2"/>
<accession>A0A2A4B8A6</accession>
<dbReference type="AlphaFoldDB" id="A0A2A4B8A6"/>
<comment type="similarity">
    <text evidence="1">Belongs to the N(4)/N(6)-methyltransferase family.</text>
</comment>
<dbReference type="Proteomes" id="UP000218366">
    <property type="component" value="Unassembled WGS sequence"/>
</dbReference>
<dbReference type="RefSeq" id="WP_096342269.1">
    <property type="nucleotide sequence ID" value="NZ_NWMW01000001.1"/>
</dbReference>
<sequence>MARPPKKTAAPQTTDQRLDSIVKSARKIMRKDKGLNGDLDRLPVLTWIMFLKFLDDLERVHEDEAELAGDPFHAAIEPPYRWRDWAADKAGITGPDLLSFINADEPVRPDGTKGPGLFAYLRGLRGRNGGRDRRDVIATVFRGVQNRMIDGYILREVINLVDRIHFDSSNEMHTLGRLYETLLREMRDAAGDSGEFYTPRPVVRFMVERIDPQIGEKVLDPACGTGGFLTESYAHMARQADSVDKQRQLQAGSLIGVEAKPLPYLLVQMNLLLHGLEAPDIDPGNALRHRLADIGERERVEVILSNPPFGGEEEAGILSNFPDDRRTAETALLFLQLIMRKLKRQGKGRAAVVVPHGVLFGDGVAARIKADLLERFNLHTIVRLPEGVFAPYTDIASNLLFFDTTGPTGAIHYWEQPVPEGRKKYSKTAPLQTADLADLTAWWDARGDDARAWVVNGPPLIERDGDGVVRAVNLDQKNPNAKAAEDHRAPAEIVAAALSKEREVLAILEELHALVGERDAA</sequence>
<dbReference type="Pfam" id="PF02384">
    <property type="entry name" value="N6_Mtase"/>
    <property type="match status" value="1"/>
</dbReference>
<dbReference type="GO" id="GO:0009007">
    <property type="term" value="F:site-specific DNA-methyltransferase (adenine-specific) activity"/>
    <property type="evidence" value="ECO:0007669"/>
    <property type="project" value="UniProtKB-EC"/>
</dbReference>
<dbReference type="GO" id="GO:0009307">
    <property type="term" value="P:DNA restriction-modification system"/>
    <property type="evidence" value="ECO:0007669"/>
    <property type="project" value="UniProtKB-KW"/>
</dbReference>
<dbReference type="Gene3D" id="3.40.50.150">
    <property type="entry name" value="Vaccinia Virus protein VP39"/>
    <property type="match status" value="1"/>
</dbReference>
<evidence type="ECO:0000256" key="7">
    <source>
        <dbReference type="ARBA" id="ARBA00047942"/>
    </source>
</evidence>
<dbReference type="InterPro" id="IPR022749">
    <property type="entry name" value="D12N6_MeTrfase_N"/>
</dbReference>
<dbReference type="PANTHER" id="PTHR42933">
    <property type="entry name" value="SLR6095 PROTEIN"/>
    <property type="match status" value="1"/>
</dbReference>
<dbReference type="GO" id="GO:0032259">
    <property type="term" value="P:methylation"/>
    <property type="evidence" value="ECO:0007669"/>
    <property type="project" value="UniProtKB-KW"/>
</dbReference>
<organism evidence="10 11">
    <name type="scientific">Sphingomonas spermidinifaciens</name>
    <dbReference type="NCBI Taxonomy" id="1141889"/>
    <lineage>
        <taxon>Bacteria</taxon>
        <taxon>Pseudomonadati</taxon>
        <taxon>Pseudomonadota</taxon>
        <taxon>Alphaproteobacteria</taxon>
        <taxon>Sphingomonadales</taxon>
        <taxon>Sphingomonadaceae</taxon>
        <taxon>Sphingomonas</taxon>
    </lineage>
</organism>
<evidence type="ECO:0000313" key="11">
    <source>
        <dbReference type="Proteomes" id="UP000218366"/>
    </source>
</evidence>
<dbReference type="PROSITE" id="PS00092">
    <property type="entry name" value="N6_MTASE"/>
    <property type="match status" value="1"/>
</dbReference>
<evidence type="ECO:0000256" key="5">
    <source>
        <dbReference type="ARBA" id="ARBA00022691"/>
    </source>
</evidence>
<dbReference type="InterPro" id="IPR003356">
    <property type="entry name" value="DNA_methylase_A-5"/>
</dbReference>
<proteinExistence type="inferred from homology"/>
<dbReference type="InterPro" id="IPR051537">
    <property type="entry name" value="DNA_Adenine_Mtase"/>
</dbReference>
<dbReference type="InterPro" id="IPR002052">
    <property type="entry name" value="DNA_methylase_N6_adenine_CS"/>
</dbReference>
<evidence type="ECO:0000256" key="4">
    <source>
        <dbReference type="ARBA" id="ARBA00022679"/>
    </source>
</evidence>
<keyword evidence="6" id="KW-0680">Restriction system</keyword>
<gene>
    <name evidence="10" type="ORF">COC42_05965</name>
</gene>
<keyword evidence="4 10" id="KW-0808">Transferase</keyword>
<dbReference type="OrthoDB" id="9806213at2"/>
<dbReference type="Gene3D" id="1.20.1260.30">
    <property type="match status" value="1"/>
</dbReference>